<organism evidence="2">
    <name type="scientific">Klebsiella pneumoniae</name>
    <dbReference type="NCBI Taxonomy" id="573"/>
    <lineage>
        <taxon>Bacteria</taxon>
        <taxon>Pseudomonadati</taxon>
        <taxon>Pseudomonadota</taxon>
        <taxon>Gammaproteobacteria</taxon>
        <taxon>Enterobacterales</taxon>
        <taxon>Enterobacteriaceae</taxon>
        <taxon>Klebsiella/Raoultella group</taxon>
        <taxon>Klebsiella</taxon>
        <taxon>Klebsiella pneumoniae complex</taxon>
    </lineage>
</organism>
<accession>A0A7T0MAK7</accession>
<protein>
    <submittedName>
        <fullName evidence="2">Uncharacterized protein</fullName>
    </submittedName>
</protein>
<dbReference type="EMBL" id="MT875328">
    <property type="protein sequence ID" value="QPL19194.1"/>
    <property type="molecule type" value="Genomic_DNA"/>
</dbReference>
<sequence length="76" mass="8165">MDSETVHGTVRSGAGSVPEAVPSAWRSGDSGRRPLKRGSWLPVLLPVQTGSSLHGREPNAVSDGDNEKKRQKKDFP</sequence>
<geneLocation type="plasmid" evidence="2">
    <name>pHS2953-KPC</name>
</geneLocation>
<evidence type="ECO:0000256" key="1">
    <source>
        <dbReference type="SAM" id="MobiDB-lite"/>
    </source>
</evidence>
<name>A0A7T0MAK7_KLEPN</name>
<feature type="region of interest" description="Disordered" evidence="1">
    <location>
        <begin position="1"/>
        <end position="76"/>
    </location>
</feature>
<keyword evidence="2" id="KW-0614">Plasmid</keyword>
<evidence type="ECO:0000313" key="2">
    <source>
        <dbReference type="EMBL" id="QPL19194.1"/>
    </source>
</evidence>
<feature type="compositionally biased region" description="Basic and acidic residues" evidence="1">
    <location>
        <begin position="65"/>
        <end position="76"/>
    </location>
</feature>
<dbReference type="AlphaFoldDB" id="A0A7T0MAK7"/>
<reference evidence="2" key="1">
    <citation type="submission" date="2020-08" db="EMBL/GenBank/DDBJ databases">
        <authorList>
            <person name="Shi Q."/>
        </authorList>
    </citation>
    <scope>NUCLEOTIDE SEQUENCE</scope>
    <source>
        <strain evidence="2">HS2953</strain>
        <plasmid evidence="2">pHS2953-KPC</plasmid>
    </source>
</reference>
<proteinExistence type="predicted"/>